<dbReference type="Gene3D" id="3.30.1930.10">
    <property type="entry name" value="capsid protein of prophage domain"/>
    <property type="match status" value="1"/>
</dbReference>
<dbReference type="Gene3D" id="3.15.30.10">
    <property type="entry name" value="putative capsid protein of prophage domain like"/>
    <property type="match status" value="1"/>
</dbReference>
<comment type="caution">
    <text evidence="1">The sequence shown here is derived from an EMBL/GenBank/DDBJ whole genome shotgun (WGS) entry which is preliminary data.</text>
</comment>
<dbReference type="InterPro" id="IPR005564">
    <property type="entry name" value="Major_capsid_GpE"/>
</dbReference>
<name>A0A413PG51_9FIRM</name>
<protein>
    <submittedName>
        <fullName evidence="1">Major capsid protein</fullName>
    </submittedName>
</protein>
<dbReference type="Pfam" id="PF03864">
    <property type="entry name" value="Phage_cap_E"/>
    <property type="match status" value="1"/>
</dbReference>
<sequence length="362" mass="40638">MPTPLIYRTVTMLAAIQAMPTHRTFLRDRYFPTTAPVNGVSEDIFPGEEVLVEYRNGSKKIAPCVMPRKGGITIEREGYKTFSYVPPFIAPQRPLTIDDLNKKGFGEQLFQNVTPQQRQAQILNRDLTEFDTMISGREEYMAAQCMLNNGYVLRHYADKYGSGDYEEYEIRFYDEAANPAKYTPAVKWNATGADIYGDLSEMIYMLTKNGLPATECVMARGVSKIVLQDPTIQKYLDNRSIMLGTIEPMNLPEGACCFAVLNVDGHMVKLITYDETYEDESGQIVPYLPAGTVIMTAPAAGRGLYGAVTQIEQDDGEFHTYTGRRIPKYTADVKAESREIKVTSRPLLIPRSKNPWVSASVL</sequence>
<evidence type="ECO:0000313" key="2">
    <source>
        <dbReference type="Proteomes" id="UP000283431"/>
    </source>
</evidence>
<proteinExistence type="predicted"/>
<evidence type="ECO:0000313" key="1">
    <source>
        <dbReference type="EMBL" id="RGZ75022.1"/>
    </source>
</evidence>
<dbReference type="AlphaFoldDB" id="A0A413PG51"/>
<accession>A0A413PG51</accession>
<reference evidence="1 2" key="1">
    <citation type="submission" date="2018-08" db="EMBL/GenBank/DDBJ databases">
        <title>A genome reference for cultivated species of the human gut microbiota.</title>
        <authorList>
            <person name="Zou Y."/>
            <person name="Xue W."/>
            <person name="Luo G."/>
        </authorList>
    </citation>
    <scope>NUCLEOTIDE SEQUENCE [LARGE SCALE GENOMIC DNA]</scope>
    <source>
        <strain evidence="1 2">AM48-7</strain>
    </source>
</reference>
<organism evidence="1 2">
    <name type="scientific">Agathobacter rectalis</name>
    <dbReference type="NCBI Taxonomy" id="39491"/>
    <lineage>
        <taxon>Bacteria</taxon>
        <taxon>Bacillati</taxon>
        <taxon>Bacillota</taxon>
        <taxon>Clostridia</taxon>
        <taxon>Lachnospirales</taxon>
        <taxon>Lachnospiraceae</taxon>
        <taxon>Agathobacter</taxon>
    </lineage>
</organism>
<dbReference type="Proteomes" id="UP000283431">
    <property type="component" value="Unassembled WGS sequence"/>
</dbReference>
<gene>
    <name evidence="1" type="ORF">DW975_08770</name>
</gene>
<dbReference type="EMBL" id="QSEN01000013">
    <property type="protein sequence ID" value="RGZ75022.1"/>
    <property type="molecule type" value="Genomic_DNA"/>
</dbReference>